<evidence type="ECO:0000259" key="9">
    <source>
        <dbReference type="PROSITE" id="PS51805"/>
    </source>
</evidence>
<dbReference type="GO" id="GO:0008270">
    <property type="term" value="F:zinc ion binding"/>
    <property type="evidence" value="ECO:0007669"/>
    <property type="project" value="UniProtKB-KW"/>
</dbReference>
<reference evidence="10 11" key="1">
    <citation type="submission" date="2015-07" db="EMBL/GenBank/DDBJ databases">
        <title>The genome of Pseudoloma neurophilia, a relevant intracellular parasite of the zebrafish.</title>
        <authorList>
            <person name="Ndikumana S."/>
            <person name="Pelin A."/>
            <person name="Sanders J."/>
            <person name="Corradi N."/>
        </authorList>
    </citation>
    <scope>NUCLEOTIDE SEQUENCE [LARGE SCALE GENOMIC DNA]</scope>
    <source>
        <strain evidence="10 11">MK1</strain>
    </source>
</reference>
<feature type="domain" description="PHD-type" evidence="9">
    <location>
        <begin position="197"/>
        <end position="303"/>
    </location>
</feature>
<dbReference type="InterPro" id="IPR001965">
    <property type="entry name" value="Znf_PHD"/>
</dbReference>
<dbReference type="InterPro" id="IPR013083">
    <property type="entry name" value="Znf_RING/FYVE/PHD"/>
</dbReference>
<dbReference type="Gene3D" id="3.30.40.10">
    <property type="entry name" value="Zinc/RING finger domain, C3HC4 (zinc finger)"/>
    <property type="match status" value="2"/>
</dbReference>
<dbReference type="GO" id="GO:0006357">
    <property type="term" value="P:regulation of transcription by RNA polymerase II"/>
    <property type="evidence" value="ECO:0007669"/>
    <property type="project" value="TreeGrafter"/>
</dbReference>
<evidence type="ECO:0000256" key="6">
    <source>
        <dbReference type="PROSITE-ProRule" id="PRU00146"/>
    </source>
</evidence>
<evidence type="ECO:0000259" key="8">
    <source>
        <dbReference type="PROSITE" id="PS50016"/>
    </source>
</evidence>
<dbReference type="SUPFAM" id="SSF57903">
    <property type="entry name" value="FYVE/PHD zinc finger"/>
    <property type="match status" value="1"/>
</dbReference>
<evidence type="ECO:0000256" key="1">
    <source>
        <dbReference type="ARBA" id="ARBA00022723"/>
    </source>
</evidence>
<dbReference type="Pfam" id="PF13832">
    <property type="entry name" value="zf-HC5HC2H_2"/>
    <property type="match status" value="1"/>
</dbReference>
<feature type="domain" description="PHD-type" evidence="8">
    <location>
        <begin position="144"/>
        <end position="194"/>
    </location>
</feature>
<keyword evidence="4 5" id="KW-0103">Bromodomain</keyword>
<dbReference type="InterPro" id="IPR001487">
    <property type="entry name" value="Bromodomain"/>
</dbReference>
<dbReference type="SMART" id="SM00249">
    <property type="entry name" value="PHD"/>
    <property type="match status" value="2"/>
</dbReference>
<dbReference type="Pfam" id="PF00439">
    <property type="entry name" value="Bromodomain"/>
    <property type="match status" value="1"/>
</dbReference>
<keyword evidence="2 6" id="KW-0863">Zinc-finger</keyword>
<dbReference type="CDD" id="cd15492">
    <property type="entry name" value="PHD_BRPF_JADE_like"/>
    <property type="match status" value="1"/>
</dbReference>
<keyword evidence="11" id="KW-1185">Reference proteome</keyword>
<dbReference type="OrthoDB" id="20839at2759"/>
<proteinExistence type="predicted"/>
<dbReference type="PROSITE" id="PS51805">
    <property type="entry name" value="EPHD"/>
    <property type="match status" value="1"/>
</dbReference>
<comment type="caution">
    <text evidence="10">The sequence shown here is derived from an EMBL/GenBank/DDBJ whole genome shotgun (WGS) entry which is preliminary data.</text>
</comment>
<feature type="domain" description="Bromo" evidence="7">
    <location>
        <begin position="562"/>
        <end position="630"/>
    </location>
</feature>
<sequence>MKPREELHYKQVYPHLDVNKRTRVDNSLFASTEIVDGKSSLTKDDKRALEIQKTAQKKWDDQTMTLNNLRTRLIKQSDRLKPPKINLDAIDYNLDVCDLRFLNDYNLGVSKSEFELIMDRMEKEWYFFKQKIVKNSFIPFDLTSEPCNICSFIATTPNNNLIYCDGCNIAVHQECYGVPIIPSGPWFCKPCLFQIKYLTCRFCQKPGGAFKMTNQNNWAHVVCVLWNENLFFSNVVFMEPIEEPEQNELEGPPQRCNICRSYRGQKIKCAYLECCELYHVTCAIDSEYYMDCNNMITYCPIHNPLQPLEYCDDLNFYPEIKKRPKLRHFVHLAKPKRSLLLHIKMFHPFVSTYFVDKIYCNDICNLNIKKEDLIAVLLYWYKKKKALNPVPFIPYLSLESGSGLGTDWYEKRALFCLKDDVPEHEQPGAENIIEKLTDLKKKDSVKKQTNNLDLSIDSQQAAVLEENNELNESDLLKNEQPDDFLELQRKIKEGCGHKKVPCDKMADSCQFIYDSLKINEKISEEVSNLQKTKIELRDIQKELVLILLNRKRYLIDFIMAHLDRPEFELFKEPVTEDIAPSYFEIIEQPMDFSKIYKKAPEYDSLESFFDNLKLIGENCKKYNAVVPFLVKLSNNFLKEVSELQEMANECLEEVVDLKLIDIFQNNAN</sequence>
<evidence type="ECO:0000256" key="4">
    <source>
        <dbReference type="ARBA" id="ARBA00023117"/>
    </source>
</evidence>
<dbReference type="AlphaFoldDB" id="A0A0R0M4K3"/>
<dbReference type="InterPro" id="IPR050701">
    <property type="entry name" value="Histone_Mod_Regulator"/>
</dbReference>
<keyword evidence="1" id="KW-0479">Metal-binding</keyword>
<dbReference type="InterPro" id="IPR034732">
    <property type="entry name" value="EPHD"/>
</dbReference>
<evidence type="ECO:0000313" key="10">
    <source>
        <dbReference type="EMBL" id="KRH94452.1"/>
    </source>
</evidence>
<evidence type="ECO:0000256" key="2">
    <source>
        <dbReference type="ARBA" id="ARBA00022771"/>
    </source>
</evidence>
<dbReference type="PANTHER" id="PTHR13793:SF107">
    <property type="entry name" value="BROMODOMAIN-CONTAINING PROTEIN HOMOLOG"/>
    <property type="match status" value="1"/>
</dbReference>
<dbReference type="Pfam" id="PF13831">
    <property type="entry name" value="PHD_2"/>
    <property type="match status" value="1"/>
</dbReference>
<evidence type="ECO:0000313" key="11">
    <source>
        <dbReference type="Proteomes" id="UP000051530"/>
    </source>
</evidence>
<evidence type="ECO:0000259" key="7">
    <source>
        <dbReference type="PROSITE" id="PS50014"/>
    </source>
</evidence>
<protein>
    <submittedName>
        <fullName evidence="10">PHD finger protein BR140/LIN-49</fullName>
    </submittedName>
</protein>
<evidence type="ECO:0000256" key="3">
    <source>
        <dbReference type="ARBA" id="ARBA00022833"/>
    </source>
</evidence>
<keyword evidence="3" id="KW-0862">Zinc</keyword>
<dbReference type="SUPFAM" id="SSF47370">
    <property type="entry name" value="Bromodomain"/>
    <property type="match status" value="1"/>
</dbReference>
<dbReference type="Proteomes" id="UP000051530">
    <property type="component" value="Unassembled WGS sequence"/>
</dbReference>
<dbReference type="InterPro" id="IPR011011">
    <property type="entry name" value="Znf_FYVE_PHD"/>
</dbReference>
<dbReference type="PROSITE" id="PS50016">
    <property type="entry name" value="ZF_PHD_2"/>
    <property type="match status" value="1"/>
</dbReference>
<gene>
    <name evidence="10" type="ORF">M153_254000138</name>
</gene>
<accession>A0A0R0M4K3</accession>
<dbReference type="Gene3D" id="1.20.920.10">
    <property type="entry name" value="Bromodomain-like"/>
    <property type="match status" value="1"/>
</dbReference>
<dbReference type="GO" id="GO:0006325">
    <property type="term" value="P:chromatin organization"/>
    <property type="evidence" value="ECO:0007669"/>
    <property type="project" value="UniProtKB-ARBA"/>
</dbReference>
<dbReference type="SMART" id="SM00297">
    <property type="entry name" value="BROMO"/>
    <property type="match status" value="1"/>
</dbReference>
<dbReference type="PROSITE" id="PS50014">
    <property type="entry name" value="BROMODOMAIN_2"/>
    <property type="match status" value="1"/>
</dbReference>
<dbReference type="InterPro" id="IPR019787">
    <property type="entry name" value="Znf_PHD-finger"/>
</dbReference>
<dbReference type="VEuPathDB" id="MicrosporidiaDB:M153_254000138"/>
<organism evidence="10 11">
    <name type="scientific">Pseudoloma neurophilia</name>
    <dbReference type="NCBI Taxonomy" id="146866"/>
    <lineage>
        <taxon>Eukaryota</taxon>
        <taxon>Fungi</taxon>
        <taxon>Fungi incertae sedis</taxon>
        <taxon>Microsporidia</taxon>
        <taxon>Pseudoloma</taxon>
    </lineage>
</organism>
<dbReference type="CDD" id="cd15571">
    <property type="entry name" value="ePHD"/>
    <property type="match status" value="1"/>
</dbReference>
<dbReference type="EMBL" id="LGUB01000072">
    <property type="protein sequence ID" value="KRH94452.1"/>
    <property type="molecule type" value="Genomic_DNA"/>
</dbReference>
<name>A0A0R0M4K3_9MICR</name>
<evidence type="ECO:0000256" key="5">
    <source>
        <dbReference type="PROSITE-ProRule" id="PRU00035"/>
    </source>
</evidence>
<dbReference type="InterPro" id="IPR036427">
    <property type="entry name" value="Bromodomain-like_sf"/>
</dbReference>
<dbReference type="CDD" id="cd04369">
    <property type="entry name" value="Bromodomain"/>
    <property type="match status" value="1"/>
</dbReference>
<dbReference type="PANTHER" id="PTHR13793">
    <property type="entry name" value="PHD FINGER PROTEINS"/>
    <property type="match status" value="1"/>
</dbReference>